<dbReference type="AlphaFoldDB" id="A0A2P4ZC27"/>
<organism evidence="2 3">
    <name type="scientific">Trichoderma gamsii</name>
    <dbReference type="NCBI Taxonomy" id="398673"/>
    <lineage>
        <taxon>Eukaryota</taxon>
        <taxon>Fungi</taxon>
        <taxon>Dikarya</taxon>
        <taxon>Ascomycota</taxon>
        <taxon>Pezizomycotina</taxon>
        <taxon>Sordariomycetes</taxon>
        <taxon>Hypocreomycetidae</taxon>
        <taxon>Hypocreales</taxon>
        <taxon>Hypocreaceae</taxon>
        <taxon>Trichoderma</taxon>
    </lineage>
</organism>
<dbReference type="RefSeq" id="XP_018664765.1">
    <property type="nucleotide sequence ID" value="XM_018801940.1"/>
</dbReference>
<evidence type="ECO:0000313" key="3">
    <source>
        <dbReference type="Proteomes" id="UP000054821"/>
    </source>
</evidence>
<keyword evidence="3" id="KW-1185">Reference proteome</keyword>
<sequence length="97" mass="10265">MASEAVNGNITADTITVKWDVKGGADRTEHPEIGENRVLAGTPNIQGITITSDVDVTVHCWSASTTSGDPTESIDGPTGGKEKLNPTRIGSYRVELR</sequence>
<dbReference type="EMBL" id="JPDN02000044">
    <property type="protein sequence ID" value="PON21825.1"/>
    <property type="molecule type" value="Genomic_DNA"/>
</dbReference>
<name>A0A2P4ZC27_9HYPO</name>
<protein>
    <submittedName>
        <fullName evidence="2">Uncharacterized protein</fullName>
    </submittedName>
</protein>
<dbReference type="Proteomes" id="UP000054821">
    <property type="component" value="Unassembled WGS sequence"/>
</dbReference>
<evidence type="ECO:0000256" key="1">
    <source>
        <dbReference type="SAM" id="MobiDB-lite"/>
    </source>
</evidence>
<accession>A0A2P4ZC27</accession>
<reference evidence="2 3" key="1">
    <citation type="journal article" date="2016" name="Genome Announc.">
        <title>Draft Whole-Genome Sequence of Trichoderma gamsii T6085, a Promising Biocontrol Agent of Fusarium Head Blight on Wheat.</title>
        <authorList>
            <person name="Baroncelli R."/>
            <person name="Zapparata A."/>
            <person name="Piaggeschi G."/>
            <person name="Sarrocco S."/>
            <person name="Vannacci G."/>
        </authorList>
    </citation>
    <scope>NUCLEOTIDE SEQUENCE [LARGE SCALE GENOMIC DNA]</scope>
    <source>
        <strain evidence="2 3">T6085</strain>
    </source>
</reference>
<proteinExistence type="predicted"/>
<comment type="caution">
    <text evidence="2">The sequence shown here is derived from an EMBL/GenBank/DDBJ whole genome shotgun (WGS) entry which is preliminary data.</text>
</comment>
<gene>
    <name evidence="2" type="ORF">TGAM01_v209255</name>
</gene>
<dbReference type="GeneID" id="29982023"/>
<evidence type="ECO:0000313" key="2">
    <source>
        <dbReference type="EMBL" id="PON21825.1"/>
    </source>
</evidence>
<feature type="region of interest" description="Disordered" evidence="1">
    <location>
        <begin position="63"/>
        <end position="97"/>
    </location>
</feature>